<protein>
    <recommendedName>
        <fullName evidence="3">RagB/SusD family nutrient uptake outer membrane protein</fullName>
    </recommendedName>
</protein>
<gene>
    <name evidence="1" type="ORF">SAMN05444362_12310</name>
</gene>
<keyword evidence="2" id="KW-1185">Reference proteome</keyword>
<dbReference type="PROSITE" id="PS51257">
    <property type="entry name" value="PROKAR_LIPOPROTEIN"/>
    <property type="match status" value="1"/>
</dbReference>
<dbReference type="AlphaFoldDB" id="A0A1M5JDV5"/>
<dbReference type="SUPFAM" id="SSF48452">
    <property type="entry name" value="TPR-like"/>
    <property type="match status" value="1"/>
</dbReference>
<evidence type="ECO:0000313" key="1">
    <source>
        <dbReference type="EMBL" id="SHG38450.1"/>
    </source>
</evidence>
<sequence>MKNILKIMISGALCLSLASCSDFLDRPVLGQENLDTYFQTEEECLKQVAGCYQALFFEDWWQIQAPYVGFDMATDDLWMGNTTQSQSDWMRMAHYGNPKADGPLSNFWQYRYKGILRCNIVINNVPDAPIV</sequence>
<organism evidence="1 2">
    <name type="scientific">Dysgonomonas macrotermitis</name>
    <dbReference type="NCBI Taxonomy" id="1346286"/>
    <lineage>
        <taxon>Bacteria</taxon>
        <taxon>Pseudomonadati</taxon>
        <taxon>Bacteroidota</taxon>
        <taxon>Bacteroidia</taxon>
        <taxon>Bacteroidales</taxon>
        <taxon>Dysgonomonadaceae</taxon>
        <taxon>Dysgonomonas</taxon>
    </lineage>
</organism>
<proteinExistence type="predicted"/>
<name>A0A1M5JDV5_9BACT</name>
<evidence type="ECO:0008006" key="3">
    <source>
        <dbReference type="Google" id="ProtNLM"/>
    </source>
</evidence>
<dbReference type="EMBL" id="FQUC01000023">
    <property type="protein sequence ID" value="SHG38450.1"/>
    <property type="molecule type" value="Genomic_DNA"/>
</dbReference>
<evidence type="ECO:0000313" key="2">
    <source>
        <dbReference type="Proteomes" id="UP000184480"/>
    </source>
</evidence>
<reference evidence="2" key="1">
    <citation type="submission" date="2016-11" db="EMBL/GenBank/DDBJ databases">
        <authorList>
            <person name="Varghese N."/>
            <person name="Submissions S."/>
        </authorList>
    </citation>
    <scope>NUCLEOTIDE SEQUENCE [LARGE SCALE GENOMIC DNA]</scope>
    <source>
        <strain evidence="2">DSM 27370</strain>
    </source>
</reference>
<dbReference type="Gene3D" id="1.25.40.390">
    <property type="match status" value="1"/>
</dbReference>
<dbReference type="STRING" id="1346286.SAMN05444362_12310"/>
<dbReference type="Proteomes" id="UP000184480">
    <property type="component" value="Unassembled WGS sequence"/>
</dbReference>
<dbReference type="InterPro" id="IPR011990">
    <property type="entry name" value="TPR-like_helical_dom_sf"/>
</dbReference>
<accession>A0A1M5JDV5</accession>